<evidence type="ECO:0000256" key="1">
    <source>
        <dbReference type="SAM" id="Phobius"/>
    </source>
</evidence>
<dbReference type="EMBL" id="SLUM01000005">
    <property type="protein sequence ID" value="TCL59687.1"/>
    <property type="molecule type" value="Genomic_DNA"/>
</dbReference>
<keyword evidence="1" id="KW-0812">Transmembrane</keyword>
<dbReference type="InterPro" id="IPR025699">
    <property type="entry name" value="ABC2_memb-like"/>
</dbReference>
<comment type="caution">
    <text evidence="2">The sequence shown here is derived from an EMBL/GenBank/DDBJ whole genome shotgun (WGS) entry which is preliminary data.</text>
</comment>
<feature type="transmembrane region" description="Helical" evidence="1">
    <location>
        <begin position="12"/>
        <end position="33"/>
    </location>
</feature>
<reference evidence="2 3" key="1">
    <citation type="submission" date="2019-03" db="EMBL/GenBank/DDBJ databases">
        <title>Genomic Encyclopedia of Type Strains, Phase IV (KMG-IV): sequencing the most valuable type-strain genomes for metagenomic binning, comparative biology and taxonomic classification.</title>
        <authorList>
            <person name="Goeker M."/>
        </authorList>
    </citation>
    <scope>NUCLEOTIDE SEQUENCE [LARGE SCALE GENOMIC DNA]</scope>
    <source>
        <strain evidence="2 3">DSM 100451</strain>
    </source>
</reference>
<protein>
    <submittedName>
        <fullName evidence="2">ABC-2 family transporter</fullName>
    </submittedName>
</protein>
<feature type="transmembrane region" description="Helical" evidence="1">
    <location>
        <begin position="39"/>
        <end position="55"/>
    </location>
</feature>
<proteinExistence type="predicted"/>
<feature type="transmembrane region" description="Helical" evidence="1">
    <location>
        <begin position="147"/>
        <end position="171"/>
    </location>
</feature>
<feature type="transmembrane region" description="Helical" evidence="1">
    <location>
        <begin position="112"/>
        <end position="140"/>
    </location>
</feature>
<dbReference type="Pfam" id="PF13346">
    <property type="entry name" value="ABC2_membrane_5"/>
    <property type="match status" value="1"/>
</dbReference>
<feature type="transmembrane region" description="Helical" evidence="1">
    <location>
        <begin position="177"/>
        <end position="196"/>
    </location>
</feature>
<dbReference type="AlphaFoldDB" id="A0A4V2QCC8"/>
<evidence type="ECO:0000313" key="2">
    <source>
        <dbReference type="EMBL" id="TCL59687.1"/>
    </source>
</evidence>
<dbReference type="Proteomes" id="UP000295184">
    <property type="component" value="Unassembled WGS sequence"/>
</dbReference>
<organism evidence="2 3">
    <name type="scientific">Allofournierella massiliensis</name>
    <dbReference type="NCBI Taxonomy" id="1650663"/>
    <lineage>
        <taxon>Bacteria</taxon>
        <taxon>Bacillati</taxon>
        <taxon>Bacillota</taxon>
        <taxon>Clostridia</taxon>
        <taxon>Eubacteriales</taxon>
        <taxon>Oscillospiraceae</taxon>
        <taxon>Allofournierella</taxon>
    </lineage>
</organism>
<dbReference type="OrthoDB" id="1655186at2"/>
<dbReference type="RefSeq" id="WP_058967032.1">
    <property type="nucleotide sequence ID" value="NZ_CABKVM010000019.1"/>
</dbReference>
<gene>
    <name evidence="2" type="ORF">EDD77_105133</name>
</gene>
<sequence length="209" mass="22490">MKGILLKDFYIAKSGIIVTLTALFVLAFGLSFLLDASSILMLAPAIATVAVYMSITNDASSKWNKNVITMPVSRDQIIGAKYILYLLLSAIGIIVVLASLGIMSLLGMTITLYSLLFNAAIGISAALFAGGISLPCVYFFDAEKSQIVYMIAFVASTGIITALVLLINLFIPVKDNILLAFYIVLAISFVCFAVSYKIATAVYRKQDIT</sequence>
<name>A0A4V2QCC8_9FIRM</name>
<keyword evidence="1" id="KW-0472">Membrane</keyword>
<evidence type="ECO:0000313" key="3">
    <source>
        <dbReference type="Proteomes" id="UP000295184"/>
    </source>
</evidence>
<dbReference type="STRING" id="1650663.GCA_001486665_03439"/>
<feature type="transmembrane region" description="Helical" evidence="1">
    <location>
        <begin position="82"/>
        <end position="106"/>
    </location>
</feature>
<keyword evidence="1" id="KW-1133">Transmembrane helix</keyword>
<accession>A0A4V2QCC8</accession>